<organism evidence="2 3">
    <name type="scientific">Portunus trituberculatus</name>
    <name type="common">Swimming crab</name>
    <name type="synonym">Neptunus trituberculatus</name>
    <dbReference type="NCBI Taxonomy" id="210409"/>
    <lineage>
        <taxon>Eukaryota</taxon>
        <taxon>Metazoa</taxon>
        <taxon>Ecdysozoa</taxon>
        <taxon>Arthropoda</taxon>
        <taxon>Crustacea</taxon>
        <taxon>Multicrustacea</taxon>
        <taxon>Malacostraca</taxon>
        <taxon>Eumalacostraca</taxon>
        <taxon>Eucarida</taxon>
        <taxon>Decapoda</taxon>
        <taxon>Pleocyemata</taxon>
        <taxon>Brachyura</taxon>
        <taxon>Eubrachyura</taxon>
        <taxon>Portunoidea</taxon>
        <taxon>Portunidae</taxon>
        <taxon>Portuninae</taxon>
        <taxon>Portunus</taxon>
    </lineage>
</organism>
<name>A0A5B7FA90_PORTR</name>
<accession>A0A5B7FA90</accession>
<proteinExistence type="predicted"/>
<protein>
    <submittedName>
        <fullName evidence="2">Uncharacterized protein</fullName>
    </submittedName>
</protein>
<evidence type="ECO:0000256" key="1">
    <source>
        <dbReference type="SAM" id="MobiDB-lite"/>
    </source>
</evidence>
<dbReference type="EMBL" id="VSRR010006329">
    <property type="protein sequence ID" value="MPC44530.1"/>
    <property type="molecule type" value="Genomic_DNA"/>
</dbReference>
<dbReference type="Proteomes" id="UP000324222">
    <property type="component" value="Unassembled WGS sequence"/>
</dbReference>
<reference evidence="2 3" key="1">
    <citation type="submission" date="2019-05" db="EMBL/GenBank/DDBJ databases">
        <title>Another draft genome of Portunus trituberculatus and its Hox gene families provides insights of decapod evolution.</title>
        <authorList>
            <person name="Jeong J.-H."/>
            <person name="Song I."/>
            <person name="Kim S."/>
            <person name="Choi T."/>
            <person name="Kim D."/>
            <person name="Ryu S."/>
            <person name="Kim W."/>
        </authorList>
    </citation>
    <scope>NUCLEOTIDE SEQUENCE [LARGE SCALE GENOMIC DNA]</scope>
    <source>
        <tissue evidence="2">Muscle</tissue>
    </source>
</reference>
<gene>
    <name evidence="2" type="ORF">E2C01_038204</name>
</gene>
<comment type="caution">
    <text evidence="2">The sequence shown here is derived from an EMBL/GenBank/DDBJ whole genome shotgun (WGS) entry which is preliminary data.</text>
</comment>
<sequence>METCITFPRARTFMEEREGVEEIVCFPLERRMAADEDTVPGHCSSLLSPHLFVGAPRPDPIPTASLLPGSRRASHSLLMDTRFFPVNRPHAIVPRRSFRRVISTRMLHYGASSEPKEGRKTVPSPLGDGSDLYDWDYG</sequence>
<dbReference type="AlphaFoldDB" id="A0A5B7FA90"/>
<keyword evidence="3" id="KW-1185">Reference proteome</keyword>
<evidence type="ECO:0000313" key="3">
    <source>
        <dbReference type="Proteomes" id="UP000324222"/>
    </source>
</evidence>
<feature type="region of interest" description="Disordered" evidence="1">
    <location>
        <begin position="112"/>
        <end position="138"/>
    </location>
</feature>
<evidence type="ECO:0000313" key="2">
    <source>
        <dbReference type="EMBL" id="MPC44530.1"/>
    </source>
</evidence>